<evidence type="ECO:0000313" key="1">
    <source>
        <dbReference type="EMBL" id="MFC3180885.1"/>
    </source>
</evidence>
<name>A0ABV7IZP8_9RHOB</name>
<dbReference type="Pfam" id="PF13704">
    <property type="entry name" value="Glyco_tranf_2_4"/>
    <property type="match status" value="1"/>
</dbReference>
<dbReference type="SUPFAM" id="SSF53448">
    <property type="entry name" value="Nucleotide-diphospho-sugar transferases"/>
    <property type="match status" value="1"/>
</dbReference>
<organism evidence="1 2">
    <name type="scientific">Cypionkella sinensis</name>
    <dbReference type="NCBI Taxonomy" id="1756043"/>
    <lineage>
        <taxon>Bacteria</taxon>
        <taxon>Pseudomonadati</taxon>
        <taxon>Pseudomonadota</taxon>
        <taxon>Alphaproteobacteria</taxon>
        <taxon>Rhodobacterales</taxon>
        <taxon>Paracoccaceae</taxon>
        <taxon>Cypionkella</taxon>
    </lineage>
</organism>
<dbReference type="GO" id="GO:0016757">
    <property type="term" value="F:glycosyltransferase activity"/>
    <property type="evidence" value="ECO:0007669"/>
    <property type="project" value="UniProtKB-KW"/>
</dbReference>
<evidence type="ECO:0000313" key="2">
    <source>
        <dbReference type="Proteomes" id="UP001595547"/>
    </source>
</evidence>
<gene>
    <name evidence="1" type="ORF">ACFOGH_07785</name>
</gene>
<reference evidence="2" key="1">
    <citation type="journal article" date="2019" name="Int. J. Syst. Evol. Microbiol.">
        <title>The Global Catalogue of Microorganisms (GCM) 10K type strain sequencing project: providing services to taxonomists for standard genome sequencing and annotation.</title>
        <authorList>
            <consortium name="The Broad Institute Genomics Platform"/>
            <consortium name="The Broad Institute Genome Sequencing Center for Infectious Disease"/>
            <person name="Wu L."/>
            <person name="Ma J."/>
        </authorList>
    </citation>
    <scope>NUCLEOTIDE SEQUENCE [LARGE SCALE GENOMIC DNA]</scope>
    <source>
        <strain evidence="2">KCTC 52039</strain>
    </source>
</reference>
<keyword evidence="1" id="KW-0808">Transferase</keyword>
<comment type="caution">
    <text evidence="1">The sequence shown here is derived from an EMBL/GenBank/DDBJ whole genome shotgun (WGS) entry which is preliminary data.</text>
</comment>
<accession>A0ABV7IZP8</accession>
<dbReference type="EC" id="2.4.-.-" evidence="1"/>
<protein>
    <submittedName>
        <fullName evidence="1">Glycosyltransferase family 2 protein</fullName>
        <ecNumber evidence="1">2.4.-.-</ecNumber>
    </submittedName>
</protein>
<keyword evidence="1" id="KW-0328">Glycosyltransferase</keyword>
<keyword evidence="2" id="KW-1185">Reference proteome</keyword>
<sequence>MLKVFCVNSPHLQTAAPARTKRAVVVCMRNEAVFLLEWVAYHLSIGFDRIFLVTNNCQDGTDLMADRLAELEPIVHVCNEVAPGEPPQVVGLARALAHPAMADVEWLLHIDADEFLNVTTGAGMVGDLLQAVGSCDTVAVAWRFIASGGRQLWQGGSLLAEQTQCSAHIDEQLVFHKSLFRPNRYARAIDHMPKDPLDPEVIVRNAVGRKIPNRGQSHLTAANYRGIKDEDLTWANADIHHYFVRSEDVFLLKNIRGDGMAKEHANHLLGSKMWKIAERATGEDSSIQRHLPSVTERLARYDADALLHDLQKTALAWLEQQRATYLTPENRKRWDHRKRAKKVKTP</sequence>
<dbReference type="EMBL" id="JBHRTO010000001">
    <property type="protein sequence ID" value="MFC3180885.1"/>
    <property type="molecule type" value="Genomic_DNA"/>
</dbReference>
<proteinExistence type="predicted"/>
<dbReference type="RefSeq" id="WP_380072504.1">
    <property type="nucleotide sequence ID" value="NZ_JBHRTO010000001.1"/>
</dbReference>
<dbReference type="CDD" id="cd00761">
    <property type="entry name" value="Glyco_tranf_GTA_type"/>
    <property type="match status" value="1"/>
</dbReference>
<dbReference type="InterPro" id="IPR029044">
    <property type="entry name" value="Nucleotide-diphossugar_trans"/>
</dbReference>
<dbReference type="Proteomes" id="UP001595547">
    <property type="component" value="Unassembled WGS sequence"/>
</dbReference>